<dbReference type="OrthoDB" id="9802238at2"/>
<accession>A0A2H1ECX5</accession>
<proteinExistence type="predicted"/>
<dbReference type="AlphaFoldDB" id="A0A2H1ECX5"/>
<dbReference type="KEGG" id="tmar:MARIT_2747"/>
<sequence>MIDCKHKPIKSQVSISKDLYKAIFEGIKIKESINVVEFRYFDEDDDTELIYINSQYLIPHNITNNELLTLFDKEGNEIASTMRFFDGIIKMCKECFFEYLKRHELEIR</sequence>
<protein>
    <submittedName>
        <fullName evidence="1">Uncharacterized protein</fullName>
    </submittedName>
</protein>
<evidence type="ECO:0000313" key="1">
    <source>
        <dbReference type="EMBL" id="SFZ84434.1"/>
    </source>
</evidence>
<evidence type="ECO:0000313" key="2">
    <source>
        <dbReference type="Proteomes" id="UP000231564"/>
    </source>
</evidence>
<dbReference type="Proteomes" id="UP000231564">
    <property type="component" value="Chromosome MARIT"/>
</dbReference>
<dbReference type="EMBL" id="LT634361">
    <property type="protein sequence ID" value="SFZ84434.1"/>
    <property type="molecule type" value="Genomic_DNA"/>
</dbReference>
<organism evidence="1 2">
    <name type="scientific">Tenacibaculum maritimum NCIMB 2154</name>
    <dbReference type="NCBI Taxonomy" id="1349785"/>
    <lineage>
        <taxon>Bacteria</taxon>
        <taxon>Pseudomonadati</taxon>
        <taxon>Bacteroidota</taxon>
        <taxon>Flavobacteriia</taxon>
        <taxon>Flavobacteriales</taxon>
        <taxon>Flavobacteriaceae</taxon>
        <taxon>Tenacibaculum</taxon>
    </lineage>
</organism>
<name>A0A2H1ECX5_9FLAO</name>
<reference evidence="1 2" key="1">
    <citation type="submission" date="2016-11" db="EMBL/GenBank/DDBJ databases">
        <authorList>
            <person name="Jaros S."/>
            <person name="Januszkiewicz K."/>
            <person name="Wedrychowicz H."/>
        </authorList>
    </citation>
    <scope>NUCLEOTIDE SEQUENCE [LARGE SCALE GENOMIC DNA]</scope>
    <source>
        <strain evidence="1">NCIMB 2154T</strain>
    </source>
</reference>
<keyword evidence="2" id="KW-1185">Reference proteome</keyword>
<gene>
    <name evidence="1" type="ORF">MARIT_2747</name>
</gene>